<protein>
    <submittedName>
        <fullName evidence="2">Uncharacterized protein</fullName>
    </submittedName>
</protein>
<organism evidence="2 5">
    <name type="scientific">Phytopseudomonas dryadis</name>
    <dbReference type="NCBI Taxonomy" id="2487520"/>
    <lineage>
        <taxon>Bacteria</taxon>
        <taxon>Pseudomonadati</taxon>
        <taxon>Pseudomonadota</taxon>
        <taxon>Gammaproteobacteria</taxon>
        <taxon>Pseudomonadales</taxon>
        <taxon>Pseudomonadaceae</taxon>
        <taxon>Phytopseudomonas</taxon>
    </lineage>
</organism>
<accession>A0A4Q9R4H0</accession>
<evidence type="ECO:0000313" key="4">
    <source>
        <dbReference type="Proteomes" id="UP000291334"/>
    </source>
</evidence>
<reference evidence="4 5" key="1">
    <citation type="submission" date="2018-06" db="EMBL/GenBank/DDBJ databases">
        <title>Three novel Pseudomonas species isolated from symptomatic oak.</title>
        <authorList>
            <person name="Bueno-Gonzalez V."/>
            <person name="Brady C."/>
        </authorList>
    </citation>
    <scope>NUCLEOTIDE SEQUENCE [LARGE SCALE GENOMIC DNA]</scope>
    <source>
        <strain evidence="3 4">P26B</strain>
        <strain evidence="2 5">P6B</strain>
    </source>
</reference>
<gene>
    <name evidence="3" type="ORF">DNK34_10480</name>
    <name evidence="2" type="ORF">DNK44_08260</name>
</gene>
<evidence type="ECO:0000313" key="5">
    <source>
        <dbReference type="Proteomes" id="UP000293172"/>
    </source>
</evidence>
<keyword evidence="1" id="KW-1133">Transmembrane helix</keyword>
<dbReference type="Proteomes" id="UP000291334">
    <property type="component" value="Unassembled WGS sequence"/>
</dbReference>
<evidence type="ECO:0000313" key="2">
    <source>
        <dbReference type="EMBL" id="TBU94676.1"/>
    </source>
</evidence>
<dbReference type="EMBL" id="QJUM01000010">
    <property type="protein sequence ID" value="TBV06746.1"/>
    <property type="molecule type" value="Genomic_DNA"/>
</dbReference>
<dbReference type="OrthoDB" id="8611964at2"/>
<dbReference type="AlphaFoldDB" id="A0A4Q9R4H0"/>
<dbReference type="Proteomes" id="UP000293172">
    <property type="component" value="Unassembled WGS sequence"/>
</dbReference>
<evidence type="ECO:0000313" key="3">
    <source>
        <dbReference type="EMBL" id="TBV06746.1"/>
    </source>
</evidence>
<proteinExistence type="predicted"/>
<feature type="transmembrane region" description="Helical" evidence="1">
    <location>
        <begin position="50"/>
        <end position="70"/>
    </location>
</feature>
<keyword evidence="1" id="KW-0472">Membrane</keyword>
<name>A0A4Q9R4H0_9GAMM</name>
<comment type="caution">
    <text evidence="2">The sequence shown here is derived from an EMBL/GenBank/DDBJ whole genome shotgun (WGS) entry which is preliminary data.</text>
</comment>
<dbReference type="RefSeq" id="WP_131174673.1">
    <property type="nucleotide sequence ID" value="NZ_QJUL01000009.1"/>
</dbReference>
<evidence type="ECO:0000256" key="1">
    <source>
        <dbReference type="SAM" id="Phobius"/>
    </source>
</evidence>
<keyword evidence="4" id="KW-1185">Reference proteome</keyword>
<keyword evidence="1" id="KW-0812">Transmembrane</keyword>
<dbReference type="EMBL" id="QJUL01000009">
    <property type="protein sequence ID" value="TBU94676.1"/>
    <property type="molecule type" value="Genomic_DNA"/>
</dbReference>
<feature type="transmembrane region" description="Helical" evidence="1">
    <location>
        <begin position="7"/>
        <end position="26"/>
    </location>
</feature>
<sequence>MQTYTFILFYLLNSLFWKWLISWGGARWLEGWKAYLIIDWFAAHWTAEQIRLYAVIMWLLTTLYFIVALCKPEYRF</sequence>